<protein>
    <submittedName>
        <fullName evidence="2">Uncharacterized protein</fullName>
    </submittedName>
</protein>
<comment type="caution">
    <text evidence="2">The sequence shown here is derived from an EMBL/GenBank/DDBJ whole genome shotgun (WGS) entry which is preliminary data.</text>
</comment>
<dbReference type="OrthoDB" id="5148901at2"/>
<keyword evidence="3" id="KW-1185">Reference proteome</keyword>
<sequence length="550" mass="56472">MEQQAGWRVCRRCQGLISTRVPPGGCLDQDMHDFTFGADYRVHVTGAQAPDLQPGWSACTRCARLVFTGAPGVCHDGAPHEHAPFTALSVRFGTAADDEEAGWRWCSRCQCLNDTAVGSRRCFAGGDHDLSAGHAYSVPVVRAGVQTWWAWCSECQGVVITFGAGVCHDGEQHRLTGVELYAVPFGAGSPGSEGGWQACTGCGLLSQVEAADAAAGPCAAGGPHALTGALAYRVGTGPAPPGAQGGWQACVACRVLVFTGFDPGPCVAGGTHQPDELERHLHLSSVLAGEPGWRRCGACHVLTSLWLGEGPCAVAGTHDLTASAAYAVPQFGAPEGGETGWRWCRRCQALVQGHEPGLCVGTAPHLTVDSELYGVHQSAPPERAERGWAMCRRCRSLVRPPGEGEPGGTGLCPDGGAHDLTASAAYAVEVLPGPAVEETPTGPRLGLTERADGVVVEGRGFPSAAAVELTVVAEADVTTATTTADADGAFTHTFVPVVPDPAGATLLVRADDGSVASGRLTAFVPGTPAPPGAAHPVPDPVPDPVPGPAG</sequence>
<proteinExistence type="predicted"/>
<organism evidence="2 3">
    <name type="scientific">Cellulomonas carbonis T26</name>
    <dbReference type="NCBI Taxonomy" id="947969"/>
    <lineage>
        <taxon>Bacteria</taxon>
        <taxon>Bacillati</taxon>
        <taxon>Actinomycetota</taxon>
        <taxon>Actinomycetes</taxon>
        <taxon>Micrococcales</taxon>
        <taxon>Cellulomonadaceae</taxon>
        <taxon>Cellulomonas</taxon>
    </lineage>
</organism>
<dbReference type="RefSeq" id="WP_081978541.1">
    <property type="nucleotide sequence ID" value="NZ_AXCY01000013.1"/>
</dbReference>
<reference evidence="2 3" key="2">
    <citation type="journal article" date="2015" name="Stand. Genomic Sci.">
        <title>Draft genome sequence of Cellulomonas carbonis T26(T) and comparative analysis of six Cellulomonas genomes.</title>
        <authorList>
            <person name="Zhuang W."/>
            <person name="Zhang S."/>
            <person name="Xia X."/>
            <person name="Wang G."/>
        </authorList>
    </citation>
    <scope>NUCLEOTIDE SEQUENCE [LARGE SCALE GENOMIC DNA]</scope>
    <source>
        <strain evidence="2 3">T26</strain>
    </source>
</reference>
<name>A0A0A0BVY3_9CELL</name>
<accession>A0A0A0BVY3</accession>
<evidence type="ECO:0000313" key="3">
    <source>
        <dbReference type="Proteomes" id="UP000029839"/>
    </source>
</evidence>
<dbReference type="AlphaFoldDB" id="A0A0A0BVY3"/>
<gene>
    <name evidence="2" type="ORF">N868_06105</name>
</gene>
<reference evidence="2 3" key="1">
    <citation type="submission" date="2013-08" db="EMBL/GenBank/DDBJ databases">
        <title>Genome sequencing of Cellulomonas carbonis T26.</title>
        <authorList>
            <person name="Chen F."/>
            <person name="Li Y."/>
            <person name="Wang G."/>
        </authorList>
    </citation>
    <scope>NUCLEOTIDE SEQUENCE [LARGE SCALE GENOMIC DNA]</scope>
    <source>
        <strain evidence="2 3">T26</strain>
    </source>
</reference>
<feature type="compositionally biased region" description="Pro residues" evidence="1">
    <location>
        <begin position="527"/>
        <end position="550"/>
    </location>
</feature>
<evidence type="ECO:0000256" key="1">
    <source>
        <dbReference type="SAM" id="MobiDB-lite"/>
    </source>
</evidence>
<feature type="region of interest" description="Disordered" evidence="1">
    <location>
        <begin position="526"/>
        <end position="550"/>
    </location>
</feature>
<evidence type="ECO:0000313" key="2">
    <source>
        <dbReference type="EMBL" id="KGM11832.1"/>
    </source>
</evidence>
<dbReference type="EMBL" id="AXCY01000013">
    <property type="protein sequence ID" value="KGM11832.1"/>
    <property type="molecule type" value="Genomic_DNA"/>
</dbReference>
<dbReference type="Proteomes" id="UP000029839">
    <property type="component" value="Unassembled WGS sequence"/>
</dbReference>